<name>A0A835QCI4_VANPL</name>
<gene>
    <name evidence="3" type="ORF">HPP92_017933</name>
</gene>
<evidence type="ECO:0000256" key="2">
    <source>
        <dbReference type="SAM" id="SignalP"/>
    </source>
</evidence>
<proteinExistence type="predicted"/>
<feature type="compositionally biased region" description="Basic residues" evidence="1">
    <location>
        <begin position="75"/>
        <end position="84"/>
    </location>
</feature>
<dbReference type="Proteomes" id="UP000636800">
    <property type="component" value="Unassembled WGS sequence"/>
</dbReference>
<keyword evidence="4" id="KW-1185">Reference proteome</keyword>
<evidence type="ECO:0000313" key="3">
    <source>
        <dbReference type="EMBL" id="KAG0466353.1"/>
    </source>
</evidence>
<accession>A0A835QCI4</accession>
<organism evidence="3 4">
    <name type="scientific">Vanilla planifolia</name>
    <name type="common">Vanilla</name>
    <dbReference type="NCBI Taxonomy" id="51239"/>
    <lineage>
        <taxon>Eukaryota</taxon>
        <taxon>Viridiplantae</taxon>
        <taxon>Streptophyta</taxon>
        <taxon>Embryophyta</taxon>
        <taxon>Tracheophyta</taxon>
        <taxon>Spermatophyta</taxon>
        <taxon>Magnoliopsida</taxon>
        <taxon>Liliopsida</taxon>
        <taxon>Asparagales</taxon>
        <taxon>Orchidaceae</taxon>
        <taxon>Vanilloideae</taxon>
        <taxon>Vanilleae</taxon>
        <taxon>Vanilla</taxon>
    </lineage>
</organism>
<keyword evidence="2" id="KW-0732">Signal</keyword>
<evidence type="ECO:0000313" key="4">
    <source>
        <dbReference type="Proteomes" id="UP000636800"/>
    </source>
</evidence>
<reference evidence="3 4" key="1">
    <citation type="journal article" date="2020" name="Nat. Food">
        <title>A phased Vanilla planifolia genome enables genetic improvement of flavour and production.</title>
        <authorList>
            <person name="Hasing T."/>
            <person name="Tang H."/>
            <person name="Brym M."/>
            <person name="Khazi F."/>
            <person name="Huang T."/>
            <person name="Chambers A.H."/>
        </authorList>
    </citation>
    <scope>NUCLEOTIDE SEQUENCE [LARGE SCALE GENOMIC DNA]</scope>
    <source>
        <tissue evidence="3">Leaf</tissue>
    </source>
</reference>
<protein>
    <submittedName>
        <fullName evidence="3">Uncharacterized protein</fullName>
    </submittedName>
</protein>
<feature type="chain" id="PRO_5032569372" evidence="2">
    <location>
        <begin position="24"/>
        <end position="127"/>
    </location>
</feature>
<dbReference type="AlphaFoldDB" id="A0A835QCI4"/>
<dbReference type="EMBL" id="JADCNL010000009">
    <property type="protein sequence ID" value="KAG0466353.1"/>
    <property type="molecule type" value="Genomic_DNA"/>
</dbReference>
<comment type="caution">
    <text evidence="3">The sequence shown here is derived from an EMBL/GenBank/DDBJ whole genome shotgun (WGS) entry which is preliminary data.</text>
</comment>
<dbReference type="OrthoDB" id="442947at2759"/>
<feature type="signal peptide" evidence="2">
    <location>
        <begin position="1"/>
        <end position="23"/>
    </location>
</feature>
<evidence type="ECO:0000256" key="1">
    <source>
        <dbReference type="SAM" id="MobiDB-lite"/>
    </source>
</evidence>
<feature type="region of interest" description="Disordered" evidence="1">
    <location>
        <begin position="46"/>
        <end position="90"/>
    </location>
</feature>
<sequence>MASYTLHMALAALAGASVAAVSSYLMHRKALSTLLEIALMIERGRGAGEKSTSKDGVSSPSKPFKSRQRMGTLRQGRRRRRMERRRSPVMLGENADRSLIDRFFSGIECEMRDGCESEQDMLHFDLD</sequence>